<evidence type="ECO:0008006" key="4">
    <source>
        <dbReference type="Google" id="ProtNLM"/>
    </source>
</evidence>
<dbReference type="EMBL" id="AZGY01000004">
    <property type="protein sequence ID" value="KZZ98888.1"/>
    <property type="molecule type" value="Genomic_DNA"/>
</dbReference>
<gene>
    <name evidence="2" type="ORF">AAL_02439</name>
</gene>
<organism evidence="2 3">
    <name type="scientific">Moelleriella libera RCEF 2490</name>
    <dbReference type="NCBI Taxonomy" id="1081109"/>
    <lineage>
        <taxon>Eukaryota</taxon>
        <taxon>Fungi</taxon>
        <taxon>Dikarya</taxon>
        <taxon>Ascomycota</taxon>
        <taxon>Pezizomycotina</taxon>
        <taxon>Sordariomycetes</taxon>
        <taxon>Hypocreomycetidae</taxon>
        <taxon>Hypocreales</taxon>
        <taxon>Clavicipitaceae</taxon>
        <taxon>Moelleriella</taxon>
    </lineage>
</organism>
<keyword evidence="1" id="KW-1133">Transmembrane helix</keyword>
<evidence type="ECO:0000256" key="1">
    <source>
        <dbReference type="SAM" id="Phobius"/>
    </source>
</evidence>
<accession>A0A168EKA6</accession>
<keyword evidence="1" id="KW-0472">Membrane</keyword>
<dbReference type="Proteomes" id="UP000078544">
    <property type="component" value="Unassembled WGS sequence"/>
</dbReference>
<evidence type="ECO:0000313" key="3">
    <source>
        <dbReference type="Proteomes" id="UP000078544"/>
    </source>
</evidence>
<feature type="transmembrane region" description="Helical" evidence="1">
    <location>
        <begin position="53"/>
        <end position="73"/>
    </location>
</feature>
<proteinExistence type="predicted"/>
<dbReference type="AlphaFoldDB" id="A0A168EKA6"/>
<name>A0A168EKA6_9HYPO</name>
<evidence type="ECO:0000313" key="2">
    <source>
        <dbReference type="EMBL" id="KZZ98888.1"/>
    </source>
</evidence>
<dbReference type="InterPro" id="IPR036259">
    <property type="entry name" value="MFS_trans_sf"/>
</dbReference>
<dbReference type="SUPFAM" id="SSF103473">
    <property type="entry name" value="MFS general substrate transporter"/>
    <property type="match status" value="1"/>
</dbReference>
<reference evidence="2 3" key="1">
    <citation type="journal article" date="2016" name="Genome Biol. Evol.">
        <title>Divergent and convergent evolution of fungal pathogenicity.</title>
        <authorList>
            <person name="Shang Y."/>
            <person name="Xiao G."/>
            <person name="Zheng P."/>
            <person name="Cen K."/>
            <person name="Zhan S."/>
            <person name="Wang C."/>
        </authorList>
    </citation>
    <scope>NUCLEOTIDE SEQUENCE [LARGE SCALE GENOMIC DNA]</scope>
    <source>
        <strain evidence="2 3">RCEF 2490</strain>
    </source>
</reference>
<comment type="caution">
    <text evidence="2">The sequence shown here is derived from an EMBL/GenBank/DDBJ whole genome shotgun (WGS) entry which is preliminary data.</text>
</comment>
<protein>
    <recommendedName>
        <fullName evidence="4">Major facilitator superfamily domain, general substrate transporter</fullName>
    </recommendedName>
</protein>
<sequence length="194" mass="20777">MVAFGGIIINGLVVKSGVAPIYLMWLSLVVQLAGVAPLAYVPIELAIHGEIHAFEILIGFGIGATSGICTIMPSRVLSQVLYKATATGALSQSWVVGAAVGVAIENSITNSNIDKYLSDTLSSQQLGLLRQSPGDALRVLPSDLQDLVLFTFGGSYKYQAFVFLSLTCVQFFVVAKLWKKADYEGVESEWSMVL</sequence>
<keyword evidence="3" id="KW-1185">Reference proteome</keyword>
<dbReference type="OrthoDB" id="440553at2759"/>
<feature type="transmembrane region" description="Helical" evidence="1">
    <location>
        <begin position="22"/>
        <end position="41"/>
    </location>
</feature>
<keyword evidence="1" id="KW-0812">Transmembrane</keyword>